<gene>
    <name evidence="2" type="ORF">RQ831_19205</name>
</gene>
<comment type="caution">
    <text evidence="2">The sequence shown here is derived from an EMBL/GenBank/DDBJ whole genome shotgun (WGS) entry which is preliminary data.</text>
</comment>
<evidence type="ECO:0000259" key="1">
    <source>
        <dbReference type="Pfam" id="PF12728"/>
    </source>
</evidence>
<dbReference type="RefSeq" id="WP_314284389.1">
    <property type="nucleotide sequence ID" value="NZ_JAVVDO010000046.1"/>
</dbReference>
<dbReference type="Gene3D" id="1.10.1660.10">
    <property type="match status" value="1"/>
</dbReference>
<reference evidence="2 3" key="1">
    <citation type="journal article" date="2019" name="Microb. Pathog.">
        <title>Comparison of VITEK 2, MALDI-TOF MS, 16S rRNA gene sequencing, and whole-genome sequencing for identification of Roseomonas mucosa.</title>
        <authorList>
            <person name="Rudolph W.W."/>
            <person name="Gunzer F."/>
            <person name="Trauth M."/>
            <person name="Bunk B."/>
            <person name="Bigge R."/>
            <person name="Schrottner P."/>
        </authorList>
    </citation>
    <scope>NUCLEOTIDE SEQUENCE [LARGE SCALE GENOMIC DNA]</scope>
    <source>
        <strain evidence="2 3">DSM 103800</strain>
    </source>
</reference>
<dbReference type="NCBIfam" id="TIGR01764">
    <property type="entry name" value="excise"/>
    <property type="match status" value="1"/>
</dbReference>
<protein>
    <submittedName>
        <fullName evidence="2">Helix-turn-helix domain-containing protein</fullName>
    </submittedName>
</protein>
<dbReference type="InterPro" id="IPR041657">
    <property type="entry name" value="HTH_17"/>
</dbReference>
<dbReference type="Proteomes" id="UP001258945">
    <property type="component" value="Unassembled WGS sequence"/>
</dbReference>
<feature type="domain" description="Helix-turn-helix" evidence="1">
    <location>
        <begin position="10"/>
        <end position="57"/>
    </location>
</feature>
<dbReference type="InterPro" id="IPR010093">
    <property type="entry name" value="SinI_DNA-bd"/>
</dbReference>
<proteinExistence type="predicted"/>
<dbReference type="EMBL" id="JAVVDO010000046">
    <property type="protein sequence ID" value="MDT8333184.1"/>
    <property type="molecule type" value="Genomic_DNA"/>
</dbReference>
<evidence type="ECO:0000313" key="2">
    <source>
        <dbReference type="EMBL" id="MDT8333184.1"/>
    </source>
</evidence>
<organism evidence="2 3">
    <name type="scientific">Roseomonas gilardii</name>
    <dbReference type="NCBI Taxonomy" id="257708"/>
    <lineage>
        <taxon>Bacteria</taxon>
        <taxon>Pseudomonadati</taxon>
        <taxon>Pseudomonadota</taxon>
        <taxon>Alphaproteobacteria</taxon>
        <taxon>Acetobacterales</taxon>
        <taxon>Roseomonadaceae</taxon>
        <taxon>Roseomonas</taxon>
    </lineage>
</organism>
<keyword evidence="3" id="KW-1185">Reference proteome</keyword>
<dbReference type="SUPFAM" id="SSF46955">
    <property type="entry name" value="Putative DNA-binding domain"/>
    <property type="match status" value="1"/>
</dbReference>
<dbReference type="InterPro" id="IPR009061">
    <property type="entry name" value="DNA-bd_dom_put_sf"/>
</dbReference>
<dbReference type="Pfam" id="PF12728">
    <property type="entry name" value="HTH_17"/>
    <property type="match status" value="1"/>
</dbReference>
<accession>A0ABU3MJI9</accession>
<evidence type="ECO:0000313" key="3">
    <source>
        <dbReference type="Proteomes" id="UP001258945"/>
    </source>
</evidence>
<name>A0ABU3MJI9_9PROT</name>
<sequence>MSAPDPGERLLTLAEVTERLGISARTLRRWRQHGLLPTVRIAGTVRIRLADLERALADTAGDDTGPSDESRND</sequence>